<reference evidence="2 3" key="1">
    <citation type="submission" date="2019-03" db="EMBL/GenBank/DDBJ databases">
        <title>Sequencing the genomes of 1000 actinobacteria strains.</title>
        <authorList>
            <person name="Klenk H.-P."/>
        </authorList>
    </citation>
    <scope>NUCLEOTIDE SEQUENCE [LARGE SCALE GENOMIC DNA]</scope>
    <source>
        <strain evidence="2 3">DSM 18936</strain>
    </source>
</reference>
<dbReference type="InterPro" id="IPR003390">
    <property type="entry name" value="DNA_integrity_scan_DisA_N"/>
</dbReference>
<proteinExistence type="predicted"/>
<sequence length="339" mass="37621">MTATPLEPARRSPALVELLSRAEVRLLDELDDDGVVIEGDDAEIALVVEELDHVRRPPVHEGRSPIYGAFVVGPGDDLTTASDLVELIELDRDVDAARRFADGRFTYLVRRTDGRNQLACFRRSVQYEADLVEVQRQTGVQIVQRTLMGRARLYDRRGVVEWSGRAWNVRERADRLLEVIDPLVEGAPRDVLSALLDLCVHWLSSARIGATILYDFDPREDDGPSLDLDAAIEVPHLSVAKRHHFPALFASLSQTDLAARVLPDGTVDRIGVGLRSSIESEQAVPQKGGMRHRSAARYTWDHTHTIALVVSEDGPVTVFREGRKIQICDRPDGSITGGC</sequence>
<dbReference type="Gene3D" id="3.40.1700.10">
    <property type="entry name" value="DNA integrity scanning protein, DisA, N-terminal domain"/>
    <property type="match status" value="1"/>
</dbReference>
<name>A0A4R7I4N6_9ACTN</name>
<dbReference type="Pfam" id="PF21753">
    <property type="entry name" value="DACNK"/>
    <property type="match status" value="1"/>
</dbReference>
<organism evidence="2 3">
    <name type="scientific">Ilumatobacter fluminis</name>
    <dbReference type="NCBI Taxonomy" id="467091"/>
    <lineage>
        <taxon>Bacteria</taxon>
        <taxon>Bacillati</taxon>
        <taxon>Actinomycetota</taxon>
        <taxon>Acidimicrobiia</taxon>
        <taxon>Acidimicrobiales</taxon>
        <taxon>Ilumatobacteraceae</taxon>
        <taxon>Ilumatobacter</taxon>
    </lineage>
</organism>
<evidence type="ECO:0000259" key="1">
    <source>
        <dbReference type="PROSITE" id="PS51794"/>
    </source>
</evidence>
<evidence type="ECO:0000313" key="2">
    <source>
        <dbReference type="EMBL" id="TDT18647.1"/>
    </source>
</evidence>
<evidence type="ECO:0000313" key="3">
    <source>
        <dbReference type="Proteomes" id="UP000294558"/>
    </source>
</evidence>
<gene>
    <name evidence="2" type="ORF">BDK89_4276</name>
</gene>
<dbReference type="Proteomes" id="UP000294558">
    <property type="component" value="Unassembled WGS sequence"/>
</dbReference>
<dbReference type="AlphaFoldDB" id="A0A4R7I4N6"/>
<dbReference type="Pfam" id="PF02457">
    <property type="entry name" value="DAC"/>
    <property type="match status" value="1"/>
</dbReference>
<protein>
    <submittedName>
        <fullName evidence="2">DisA checkpoint controller-like protein</fullName>
    </submittedName>
</protein>
<dbReference type="PROSITE" id="PS51794">
    <property type="entry name" value="DAC"/>
    <property type="match status" value="1"/>
</dbReference>
<keyword evidence="3" id="KW-1185">Reference proteome</keyword>
<dbReference type="EMBL" id="SOAU01000001">
    <property type="protein sequence ID" value="TDT18647.1"/>
    <property type="molecule type" value="Genomic_DNA"/>
</dbReference>
<dbReference type="InterPro" id="IPR036888">
    <property type="entry name" value="DNA_integrity_DisA_N_sf"/>
</dbReference>
<dbReference type="OrthoDB" id="5241657at2"/>
<comment type="caution">
    <text evidence="2">The sequence shown here is derived from an EMBL/GenBank/DDBJ whole genome shotgun (WGS) entry which is preliminary data.</text>
</comment>
<dbReference type="RefSeq" id="WP_133870852.1">
    <property type="nucleotide sequence ID" value="NZ_SOAU01000001.1"/>
</dbReference>
<feature type="domain" description="DAC" evidence="1">
    <location>
        <begin position="176"/>
        <end position="332"/>
    </location>
</feature>
<dbReference type="SUPFAM" id="SSF143597">
    <property type="entry name" value="YojJ-like"/>
    <property type="match status" value="1"/>
</dbReference>
<accession>A0A4R7I4N6</accession>
<dbReference type="InterPro" id="IPR048557">
    <property type="entry name" value="DACNK"/>
</dbReference>